<dbReference type="Proteomes" id="UP001150062">
    <property type="component" value="Unassembled WGS sequence"/>
</dbReference>
<accession>A0AAV7YLS9</accession>
<dbReference type="InterPro" id="IPR044281">
    <property type="entry name" value="IMP4/RPF1"/>
</dbReference>
<dbReference type="PROSITE" id="PS50833">
    <property type="entry name" value="BRIX"/>
    <property type="match status" value="1"/>
</dbReference>
<feature type="domain" description="Brix" evidence="1">
    <location>
        <begin position="83"/>
        <end position="263"/>
    </location>
</feature>
<keyword evidence="2" id="KW-0687">Ribonucleoprotein</keyword>
<dbReference type="GO" id="GO:0005654">
    <property type="term" value="C:nucleoplasm"/>
    <property type="evidence" value="ECO:0007669"/>
    <property type="project" value="UniProtKB-ARBA"/>
</dbReference>
<dbReference type="GO" id="GO:0042134">
    <property type="term" value="F:rRNA primary transcript binding"/>
    <property type="evidence" value="ECO:0007669"/>
    <property type="project" value="InterPro"/>
</dbReference>
<dbReference type="FunFam" id="3.40.50.10480:FF:000001">
    <property type="entry name" value="IMP4, U3 small nucleolar ribonucleoprotein"/>
    <property type="match status" value="1"/>
</dbReference>
<organism evidence="2 4">
    <name type="scientific">Anaeramoeba flamelloides</name>
    <dbReference type="NCBI Taxonomy" id="1746091"/>
    <lineage>
        <taxon>Eukaryota</taxon>
        <taxon>Metamonada</taxon>
        <taxon>Anaeramoebidae</taxon>
        <taxon>Anaeramoeba</taxon>
    </lineage>
</organism>
<proteinExistence type="predicted"/>
<dbReference type="PANTHER" id="PTHR22734:SF2">
    <property type="entry name" value="U3 SMALL NUCLEOLAR RIBONUCLEOPROTEIN PROTEIN IMP4"/>
    <property type="match status" value="1"/>
</dbReference>
<dbReference type="PANTHER" id="PTHR22734">
    <property type="entry name" value="U3 SMALL NUCLEOLAR RIBONUCLEOPROTEIN PROTEIN IMP4"/>
    <property type="match status" value="1"/>
</dbReference>
<dbReference type="GO" id="GO:0034457">
    <property type="term" value="C:Mpp10 complex"/>
    <property type="evidence" value="ECO:0007669"/>
    <property type="project" value="UniProtKB-ARBA"/>
</dbReference>
<dbReference type="GO" id="GO:0030515">
    <property type="term" value="F:snoRNA binding"/>
    <property type="evidence" value="ECO:0007669"/>
    <property type="project" value="TreeGrafter"/>
</dbReference>
<dbReference type="SUPFAM" id="SSF52954">
    <property type="entry name" value="Class II aaRS ABD-related"/>
    <property type="match status" value="1"/>
</dbReference>
<dbReference type="InterPro" id="IPR007109">
    <property type="entry name" value="Brix"/>
</dbReference>
<reference evidence="2" key="2">
    <citation type="submission" date="2022-08" db="EMBL/GenBank/DDBJ databases">
        <title>Novel sulphate-reducing endosymbionts in the free-living metamonad Anaeramoeba.</title>
        <authorList>
            <person name="Jerlstrom-Hultqvist J."/>
            <person name="Cepicka I."/>
            <person name="Gallot-Lavallee L."/>
            <person name="Salas-Leiva D."/>
            <person name="Curtis B.A."/>
            <person name="Zahonova K."/>
            <person name="Pipaliya S."/>
            <person name="Dacks J."/>
            <person name="Roger A.J."/>
        </authorList>
    </citation>
    <scope>NUCLEOTIDE SEQUENCE</scope>
    <source>
        <strain evidence="2">Busselton2</strain>
    </source>
</reference>
<dbReference type="AlphaFoldDB" id="A0AAV7YLS9"/>
<evidence type="ECO:0000313" key="2">
    <source>
        <dbReference type="EMBL" id="KAJ3429435.1"/>
    </source>
</evidence>
<gene>
    <name evidence="2" type="ORF">M0812_24782</name>
    <name evidence="3" type="ORF">M0813_15912</name>
</gene>
<dbReference type="Proteomes" id="UP001146793">
    <property type="component" value="Unassembled WGS sequence"/>
</dbReference>
<dbReference type="EMBL" id="JANTQA010000057">
    <property type="protein sequence ID" value="KAJ3429435.1"/>
    <property type="molecule type" value="Genomic_DNA"/>
</dbReference>
<dbReference type="EMBL" id="JAOAOG010000073">
    <property type="protein sequence ID" value="KAJ6251090.1"/>
    <property type="molecule type" value="Genomic_DNA"/>
</dbReference>
<dbReference type="GO" id="GO:0042274">
    <property type="term" value="P:ribosomal small subunit biogenesis"/>
    <property type="evidence" value="ECO:0007669"/>
    <property type="project" value="UniProtKB-ARBA"/>
</dbReference>
<comment type="caution">
    <text evidence="2">The sequence shown here is derived from an EMBL/GenBank/DDBJ whole genome shotgun (WGS) entry which is preliminary data.</text>
</comment>
<dbReference type="GO" id="GO:0032040">
    <property type="term" value="C:small-subunit processome"/>
    <property type="evidence" value="ECO:0007669"/>
    <property type="project" value="TreeGrafter"/>
</dbReference>
<evidence type="ECO:0000313" key="4">
    <source>
        <dbReference type="Proteomes" id="UP001146793"/>
    </source>
</evidence>
<sequence length="284" mass="33152">MIRRNTRLIQEYRYRKSLQGHLREEYDKKHKLREALKQGKQLPNELQMEAEKLYDKSQFDDKKSLERIDNIDDEYSTCGIKDPKIMITTSRDPSTKLVQFAKELRLILPNSQKINRGSYVISKIAEACNRNDFTDLILVHETKGVPDGMIVSHFPYGPTAYFGILNPVLRHDIKNVSSASESYPHLIFDNFNTKLGNRVQSILKYLFPVPKESSKRVITLSNTSDLISFRHHTFSKTDGKIELDEIGPRFELRLFQIKLGTIEIEDAEKEFIWRPYMNSKKLLL</sequence>
<dbReference type="Pfam" id="PF04427">
    <property type="entry name" value="Brix"/>
    <property type="match status" value="1"/>
</dbReference>
<dbReference type="GO" id="GO:0006364">
    <property type="term" value="P:rRNA processing"/>
    <property type="evidence" value="ECO:0007669"/>
    <property type="project" value="InterPro"/>
</dbReference>
<evidence type="ECO:0000313" key="5">
    <source>
        <dbReference type="Proteomes" id="UP001150062"/>
    </source>
</evidence>
<name>A0AAV7YLS9_9EUKA</name>
<reference evidence="3" key="1">
    <citation type="submission" date="2022-08" db="EMBL/GenBank/DDBJ databases">
        <title>Novel sulfate-reducing endosymbionts in the free-living metamonad Anaeramoeba.</title>
        <authorList>
            <person name="Jerlstrom-Hultqvist J."/>
            <person name="Cepicka I."/>
            <person name="Gallot-Lavallee L."/>
            <person name="Salas-Leiva D."/>
            <person name="Curtis B.A."/>
            <person name="Zahonova K."/>
            <person name="Pipaliya S."/>
            <person name="Dacks J."/>
            <person name="Roger A.J."/>
        </authorList>
    </citation>
    <scope>NUCLEOTIDE SEQUENCE</scope>
    <source>
        <strain evidence="3">Schooner1</strain>
    </source>
</reference>
<evidence type="ECO:0000259" key="1">
    <source>
        <dbReference type="PROSITE" id="PS50833"/>
    </source>
</evidence>
<dbReference type="SMART" id="SM00879">
    <property type="entry name" value="Brix"/>
    <property type="match status" value="1"/>
</dbReference>
<evidence type="ECO:0000313" key="3">
    <source>
        <dbReference type="EMBL" id="KAJ6251090.1"/>
    </source>
</evidence>
<protein>
    <submittedName>
        <fullName evidence="2">U3 small nucleolar ribonucleoprotein imp4</fullName>
    </submittedName>
</protein>
<keyword evidence="5" id="KW-1185">Reference proteome</keyword>
<dbReference type="Gene3D" id="3.40.50.10480">
    <property type="entry name" value="Probable brix-domain ribosomal biogenesis protein"/>
    <property type="match status" value="1"/>
</dbReference>